<reference evidence="1" key="1">
    <citation type="journal article" date="2014" name="Genome Biol. Evol.">
        <title>Pangenome evidence for extensive interdomain horizontal transfer affecting lineage core and shell genes in uncultured planktonic thaumarchaeota and euryarchaeota.</title>
        <authorList>
            <person name="Deschamps P."/>
            <person name="Zivanovic Y."/>
            <person name="Moreira D."/>
            <person name="Rodriguez-Valera F."/>
            <person name="Lopez-Garcia P."/>
        </authorList>
    </citation>
    <scope>NUCLEOTIDE SEQUENCE</scope>
</reference>
<proteinExistence type="predicted"/>
<evidence type="ECO:0000313" key="1">
    <source>
        <dbReference type="EMBL" id="AIF24403.1"/>
    </source>
</evidence>
<dbReference type="AlphaFoldDB" id="A0A075IE46"/>
<organism evidence="1">
    <name type="scientific">uncultured marine group II/III euryarchaeote SAT1000_29_E11</name>
    <dbReference type="NCBI Taxonomy" id="1456572"/>
    <lineage>
        <taxon>Archaea</taxon>
        <taxon>Methanobacteriati</taxon>
        <taxon>Methanobacteriota</taxon>
        <taxon>environmental samples</taxon>
    </lineage>
</organism>
<accession>A0A075IE46</accession>
<dbReference type="EMBL" id="KF901259">
    <property type="protein sequence ID" value="AIF24403.1"/>
    <property type="molecule type" value="Genomic_DNA"/>
</dbReference>
<name>A0A075IE46_9EURY</name>
<sequence>MLPGSEGGGGAGFNSIDERSNHLGFLSLSTAQLQGTPSLPVDVESSKIGVGGRSGISIKGESVGSITPSRRLGPSRASRQHMLVSSGKGGASVALIHSSPLTDSHPDSVRWILAPRLPAGRSLATSPSFLIRLSSAEACGTLSPTSRARALTVVPPSVRRSSSRLRCMLRIFLGAVSEPCFRGSGESFGTTDHL</sequence>
<protein>
    <submittedName>
        <fullName evidence="1">Uncharacterized protein</fullName>
    </submittedName>
</protein>